<reference evidence="2" key="1">
    <citation type="submission" date="2022-07" db="EMBL/GenBank/DDBJ databases">
        <authorList>
            <person name="Macas J."/>
            <person name="Novak P."/>
            <person name="Neumann P."/>
        </authorList>
    </citation>
    <scope>NUCLEOTIDE SEQUENCE</scope>
</reference>
<gene>
    <name evidence="2" type="ORF">CEURO_LOCUS2107</name>
</gene>
<evidence type="ECO:0000313" key="2">
    <source>
        <dbReference type="EMBL" id="CAH9063757.1"/>
    </source>
</evidence>
<evidence type="ECO:0000259" key="1">
    <source>
        <dbReference type="Pfam" id="PF13966"/>
    </source>
</evidence>
<sequence length="344" mass="39669">MKSRYGRNDNMIPKITDSAIWRRICSADALGSELCTMDQTGKISWNEENDGQFSIKSAYEEVRDLDFNYPVYQQIWEAKTEIKMKILQWKIVKGILPTADNLSRFHFVLNPSMCPLCRCHSDSMKHLFYQCQVAKEVWRYFFSIFGIYQPPGVDYSHLHYWKLRNGPISLVDFFKQSLPGIICWTIWKEYTNHIWGSGGGISNPNYIILQVKMYTQSWVATLPTHKIRITGDILFQEGLIHKHFCLQCYKPQIIKWQLPVKKWKINVDAGYLAGKARGGAVLRDRRGGFVMAICFPVCATSSLETELKAILSATRWAMEEGLADFSGGIRFYVGYGVYCGQEEE</sequence>
<protein>
    <recommendedName>
        <fullName evidence="1">Reverse transcriptase zinc-binding domain-containing protein</fullName>
    </recommendedName>
</protein>
<name>A0A9P0YKH5_CUSEU</name>
<feature type="domain" description="Reverse transcriptase zinc-binding" evidence="1">
    <location>
        <begin position="53"/>
        <end position="138"/>
    </location>
</feature>
<proteinExistence type="predicted"/>
<organism evidence="2 3">
    <name type="scientific">Cuscuta europaea</name>
    <name type="common">European dodder</name>
    <dbReference type="NCBI Taxonomy" id="41803"/>
    <lineage>
        <taxon>Eukaryota</taxon>
        <taxon>Viridiplantae</taxon>
        <taxon>Streptophyta</taxon>
        <taxon>Embryophyta</taxon>
        <taxon>Tracheophyta</taxon>
        <taxon>Spermatophyta</taxon>
        <taxon>Magnoliopsida</taxon>
        <taxon>eudicotyledons</taxon>
        <taxon>Gunneridae</taxon>
        <taxon>Pentapetalae</taxon>
        <taxon>asterids</taxon>
        <taxon>lamiids</taxon>
        <taxon>Solanales</taxon>
        <taxon>Convolvulaceae</taxon>
        <taxon>Cuscuteae</taxon>
        <taxon>Cuscuta</taxon>
        <taxon>Cuscuta subgen. Cuscuta</taxon>
    </lineage>
</organism>
<evidence type="ECO:0000313" key="3">
    <source>
        <dbReference type="Proteomes" id="UP001152484"/>
    </source>
</evidence>
<accession>A0A9P0YKH5</accession>
<dbReference type="EMBL" id="CAMAPE010000004">
    <property type="protein sequence ID" value="CAH9063757.1"/>
    <property type="molecule type" value="Genomic_DNA"/>
</dbReference>
<keyword evidence="3" id="KW-1185">Reference proteome</keyword>
<dbReference type="AlphaFoldDB" id="A0A9P0YKH5"/>
<dbReference type="Proteomes" id="UP001152484">
    <property type="component" value="Unassembled WGS sequence"/>
</dbReference>
<dbReference type="InterPro" id="IPR026960">
    <property type="entry name" value="RVT-Znf"/>
</dbReference>
<dbReference type="Pfam" id="PF13966">
    <property type="entry name" value="zf-RVT"/>
    <property type="match status" value="1"/>
</dbReference>
<comment type="caution">
    <text evidence="2">The sequence shown here is derived from an EMBL/GenBank/DDBJ whole genome shotgun (WGS) entry which is preliminary data.</text>
</comment>